<dbReference type="InterPro" id="IPR016187">
    <property type="entry name" value="CTDL_fold"/>
</dbReference>
<evidence type="ECO:0000313" key="3">
    <source>
        <dbReference type="Proteomes" id="UP000837857"/>
    </source>
</evidence>
<dbReference type="EMBL" id="OW152835">
    <property type="protein sequence ID" value="CAH2056494.1"/>
    <property type="molecule type" value="Genomic_DNA"/>
</dbReference>
<evidence type="ECO:0000313" key="2">
    <source>
        <dbReference type="EMBL" id="CAH2056494.1"/>
    </source>
</evidence>
<dbReference type="InterPro" id="IPR050828">
    <property type="entry name" value="C-type_lectin/matrix_domain"/>
</dbReference>
<dbReference type="PROSITE" id="PS50041">
    <property type="entry name" value="C_TYPE_LECTIN_2"/>
    <property type="match status" value="1"/>
</dbReference>
<reference evidence="2" key="1">
    <citation type="submission" date="2022-03" db="EMBL/GenBank/DDBJ databases">
        <authorList>
            <person name="Martin H S."/>
        </authorList>
    </citation>
    <scope>NUCLEOTIDE SEQUENCE</scope>
</reference>
<proteinExistence type="predicted"/>
<dbReference type="Proteomes" id="UP000837857">
    <property type="component" value="Chromosome 23"/>
</dbReference>
<gene>
    <name evidence="2" type="ORF">IPOD504_LOCUS9700</name>
</gene>
<dbReference type="InterPro" id="IPR016186">
    <property type="entry name" value="C-type_lectin-like/link_sf"/>
</dbReference>
<dbReference type="InterPro" id="IPR001304">
    <property type="entry name" value="C-type_lectin-like"/>
</dbReference>
<evidence type="ECO:0000259" key="1">
    <source>
        <dbReference type="PROSITE" id="PS50041"/>
    </source>
</evidence>
<protein>
    <recommendedName>
        <fullName evidence="1">C-type lectin domain-containing protein</fullName>
    </recommendedName>
</protein>
<dbReference type="PANTHER" id="PTHR45710:SF26">
    <property type="entry name" value="RH26557P"/>
    <property type="match status" value="1"/>
</dbReference>
<feature type="non-terminal residue" evidence="2">
    <location>
        <position position="1"/>
    </location>
</feature>
<organism evidence="2 3">
    <name type="scientific">Iphiclides podalirius</name>
    <name type="common">scarce swallowtail</name>
    <dbReference type="NCBI Taxonomy" id="110791"/>
    <lineage>
        <taxon>Eukaryota</taxon>
        <taxon>Metazoa</taxon>
        <taxon>Ecdysozoa</taxon>
        <taxon>Arthropoda</taxon>
        <taxon>Hexapoda</taxon>
        <taxon>Insecta</taxon>
        <taxon>Pterygota</taxon>
        <taxon>Neoptera</taxon>
        <taxon>Endopterygota</taxon>
        <taxon>Lepidoptera</taxon>
        <taxon>Glossata</taxon>
        <taxon>Ditrysia</taxon>
        <taxon>Papilionoidea</taxon>
        <taxon>Papilionidae</taxon>
        <taxon>Papilioninae</taxon>
        <taxon>Iphiclides</taxon>
    </lineage>
</organism>
<sequence>MILFEDLILSKNEYSSSNDFDYGTEVESVWVGARRDSSDDPEGYRWSNGVELTRTAVDILRSEKDDIKSNHYPLWLNRSHVPVPEGGADCVALERVQHDKPIFLDLSCFIERPFVCERDAKLEVAVHELKTVRCTTGLYHVFDGRLNWEQAAAYCVMKKMTLANIGTMRCLRKLGLTMLKSRPSIESAWVGAKGSLGQWTWIDSGISIFQAPTFADVQSKMWPPMRQTIAANMGYLSDKGVIPSECKETADLLLFFDNIFDSLNGSFEK</sequence>
<dbReference type="PANTHER" id="PTHR45710">
    <property type="entry name" value="C-TYPE LECTIN DOMAIN-CONTAINING PROTEIN 180"/>
    <property type="match status" value="1"/>
</dbReference>
<dbReference type="SUPFAM" id="SSF56436">
    <property type="entry name" value="C-type lectin-like"/>
    <property type="match status" value="2"/>
</dbReference>
<accession>A0ABN8IJT3</accession>
<feature type="domain" description="C-type lectin" evidence="1">
    <location>
        <begin position="8"/>
        <end position="117"/>
    </location>
</feature>
<dbReference type="Gene3D" id="3.10.100.10">
    <property type="entry name" value="Mannose-Binding Protein A, subunit A"/>
    <property type="match status" value="2"/>
</dbReference>
<name>A0ABN8IJT3_9NEOP</name>
<keyword evidence="3" id="KW-1185">Reference proteome</keyword>
<dbReference type="CDD" id="cd00037">
    <property type="entry name" value="CLECT"/>
    <property type="match status" value="2"/>
</dbReference>